<feature type="chain" id="PRO_5041660036" evidence="1">
    <location>
        <begin position="24"/>
        <end position="364"/>
    </location>
</feature>
<dbReference type="AlphaFoldDB" id="A0AA87YIB3"/>
<dbReference type="InterPro" id="IPR010791">
    <property type="entry name" value="AttH_dom"/>
</dbReference>
<dbReference type="Pfam" id="PF07143">
    <property type="entry name" value="CrtC"/>
    <property type="match status" value="1"/>
</dbReference>
<proteinExistence type="predicted"/>
<evidence type="ECO:0000313" key="4">
    <source>
        <dbReference type="Proteomes" id="UP000619512"/>
    </source>
</evidence>
<dbReference type="EMBL" id="BMWW01000014">
    <property type="protein sequence ID" value="GGZ10318.1"/>
    <property type="molecule type" value="Genomic_DNA"/>
</dbReference>
<name>A0AA87YIB3_9BURK</name>
<dbReference type="Gene3D" id="2.40.370.10">
    <property type="entry name" value="AttH-like domain"/>
    <property type="match status" value="2"/>
</dbReference>
<dbReference type="PANTHER" id="PTHR38591">
    <property type="entry name" value="HYDROLASE"/>
    <property type="match status" value="1"/>
</dbReference>
<evidence type="ECO:0000313" key="3">
    <source>
        <dbReference type="EMBL" id="GGZ10318.1"/>
    </source>
</evidence>
<feature type="domain" description="AttH" evidence="2">
    <location>
        <begin position="54"/>
        <end position="226"/>
    </location>
</feature>
<sequence>MGKLVMQRRAVMIALLAAVPALAAPPALKQVTALPPGATLTFPRDFGAHPDYKTEWWYATGWLTTKDGRQLGYQVTFFRSATGADADNPSQFAPKQMIIGHAALSDPTHGKLLHDQRVARAGFGLAYAKTGDTDVRLDDWHMVRKADGSYDIVVKGAGFALALTLTPTQPVLLQGRGGYSQKGPRPEQASYYYSKPQLRTSGTVTRADGTRTAVGGTTWLDHEWSTQVLGQDAAGWDWVGANLDDGGALMAFTIRDRQGAKLWAHATWRDPSGKMSHYAPGEVNFTPRRRWRSPRTNTTYPVAQTLVTGPITWELAPLQDDQELDSRRSTGAVYWEGAMTVARDGRRVGHAYMELSGYERPMKL</sequence>
<dbReference type="PANTHER" id="PTHR38591:SF1">
    <property type="entry name" value="BLL1000 PROTEIN"/>
    <property type="match status" value="1"/>
</dbReference>
<evidence type="ECO:0000256" key="1">
    <source>
        <dbReference type="SAM" id="SignalP"/>
    </source>
</evidence>
<organism evidence="3 4">
    <name type="scientific">Pseudoduganella plicata</name>
    <dbReference type="NCBI Taxonomy" id="321984"/>
    <lineage>
        <taxon>Bacteria</taxon>
        <taxon>Pseudomonadati</taxon>
        <taxon>Pseudomonadota</taxon>
        <taxon>Betaproteobacteria</taxon>
        <taxon>Burkholderiales</taxon>
        <taxon>Oxalobacteraceae</taxon>
        <taxon>Telluria group</taxon>
        <taxon>Pseudoduganella</taxon>
    </lineage>
</organism>
<dbReference type="InterPro" id="IPR023374">
    <property type="entry name" value="AttH-like_dom_sf"/>
</dbReference>
<accession>A0AA87YIB3</accession>
<reference evidence="3" key="1">
    <citation type="journal article" date="2014" name="Int. J. Syst. Evol. Microbiol.">
        <title>Complete genome sequence of Corynebacterium casei LMG S-19264T (=DSM 44701T), isolated from a smear-ripened cheese.</title>
        <authorList>
            <consortium name="US DOE Joint Genome Institute (JGI-PGF)"/>
            <person name="Walter F."/>
            <person name="Albersmeier A."/>
            <person name="Kalinowski J."/>
            <person name="Ruckert C."/>
        </authorList>
    </citation>
    <scope>NUCLEOTIDE SEQUENCE</scope>
    <source>
        <strain evidence="3">KCTC 12344</strain>
    </source>
</reference>
<protein>
    <submittedName>
        <fullName evidence="3">Carotenoid 1,2-hydratase</fullName>
    </submittedName>
</protein>
<gene>
    <name evidence="3" type="ORF">GCM10007388_49790</name>
</gene>
<keyword evidence="1" id="KW-0732">Signal</keyword>
<dbReference type="RefSeq" id="WP_229466450.1">
    <property type="nucleotide sequence ID" value="NZ_BMWW01000014.1"/>
</dbReference>
<feature type="signal peptide" evidence="1">
    <location>
        <begin position="1"/>
        <end position="23"/>
    </location>
</feature>
<evidence type="ECO:0000259" key="2">
    <source>
        <dbReference type="Pfam" id="PF07143"/>
    </source>
</evidence>
<dbReference type="Proteomes" id="UP000619512">
    <property type="component" value="Unassembled WGS sequence"/>
</dbReference>
<reference evidence="3" key="2">
    <citation type="submission" date="2022-12" db="EMBL/GenBank/DDBJ databases">
        <authorList>
            <person name="Sun Q."/>
            <person name="Kim S."/>
        </authorList>
    </citation>
    <scope>NUCLEOTIDE SEQUENCE</scope>
    <source>
        <strain evidence="3">KCTC 12344</strain>
    </source>
</reference>
<dbReference type="Pfam" id="PF17186">
    <property type="entry name" value="Lipocalin_9"/>
    <property type="match status" value="1"/>
</dbReference>
<comment type="caution">
    <text evidence="3">The sequence shown here is derived from an EMBL/GenBank/DDBJ whole genome shotgun (WGS) entry which is preliminary data.</text>
</comment>
<dbReference type="SUPFAM" id="SSF159245">
    <property type="entry name" value="AttH-like"/>
    <property type="match status" value="1"/>
</dbReference>